<dbReference type="STRING" id="1267423.SAMN05216290_0603"/>
<dbReference type="OrthoDB" id="983190at2"/>
<dbReference type="RefSeq" id="WP_090256905.1">
    <property type="nucleotide sequence ID" value="NZ_FOIR01000001.1"/>
</dbReference>
<sequence>MTKNLSISLFEKFDELSANVIMEDLDAAKEFLAELKIDSEKVSLKGVNEINKALFLAKAKANQARDTSLLEKLRSKIKESIEHNATLAGEVLKNTLSERRASFQFRNLEKWSDDELREVLGDADIAKLLEDLEDLE</sequence>
<keyword evidence="2" id="KW-1185">Reference proteome</keyword>
<reference evidence="2" key="1">
    <citation type="submission" date="2016-10" db="EMBL/GenBank/DDBJ databases">
        <authorList>
            <person name="Varghese N."/>
            <person name="Submissions S."/>
        </authorList>
    </citation>
    <scope>NUCLEOTIDE SEQUENCE [LARGE SCALE GENOMIC DNA]</scope>
    <source>
        <strain evidence="2">CGMCC 1.12402</strain>
    </source>
</reference>
<gene>
    <name evidence="1" type="ORF">SAMN05216290_0603</name>
</gene>
<accession>A0A1I0MQ26</accession>
<evidence type="ECO:0000313" key="2">
    <source>
        <dbReference type="Proteomes" id="UP000199437"/>
    </source>
</evidence>
<dbReference type="EMBL" id="FOIR01000001">
    <property type="protein sequence ID" value="SEV90658.1"/>
    <property type="molecule type" value="Genomic_DNA"/>
</dbReference>
<protein>
    <submittedName>
        <fullName evidence="1">Uncharacterized protein</fullName>
    </submittedName>
</protein>
<dbReference type="Proteomes" id="UP000199437">
    <property type="component" value="Unassembled WGS sequence"/>
</dbReference>
<organism evidence="1 2">
    <name type="scientific">Roseivirga pacifica</name>
    <dbReference type="NCBI Taxonomy" id="1267423"/>
    <lineage>
        <taxon>Bacteria</taxon>
        <taxon>Pseudomonadati</taxon>
        <taxon>Bacteroidota</taxon>
        <taxon>Cytophagia</taxon>
        <taxon>Cytophagales</taxon>
        <taxon>Roseivirgaceae</taxon>
        <taxon>Roseivirga</taxon>
    </lineage>
</organism>
<proteinExistence type="predicted"/>
<evidence type="ECO:0000313" key="1">
    <source>
        <dbReference type="EMBL" id="SEV90658.1"/>
    </source>
</evidence>
<dbReference type="AlphaFoldDB" id="A0A1I0MQ26"/>
<dbReference type="GeneID" id="99985356"/>
<name>A0A1I0MQ26_9BACT</name>